<dbReference type="KEGG" id="prz:GZH47_10425"/>
<accession>A0A6C0NYB3</accession>
<proteinExistence type="predicted"/>
<feature type="signal peptide" evidence="1">
    <location>
        <begin position="1"/>
        <end position="26"/>
    </location>
</feature>
<evidence type="ECO:0008006" key="4">
    <source>
        <dbReference type="Google" id="ProtNLM"/>
    </source>
</evidence>
<evidence type="ECO:0000256" key="1">
    <source>
        <dbReference type="SAM" id="SignalP"/>
    </source>
</evidence>
<dbReference type="EMBL" id="CP048286">
    <property type="protein sequence ID" value="QHW31230.1"/>
    <property type="molecule type" value="Genomic_DNA"/>
</dbReference>
<feature type="chain" id="PRO_5025403918" description="Fibronectin type III domain-containing protein" evidence="1">
    <location>
        <begin position="27"/>
        <end position="243"/>
    </location>
</feature>
<dbReference type="SUPFAM" id="SSF49265">
    <property type="entry name" value="Fibronectin type III"/>
    <property type="match status" value="1"/>
</dbReference>
<sequence length="243" mass="26313">MKILRYTNSLLLVILLLLPMAAQAFAESGTDNVNTQESVAAKWKVTLTPGDSQLTVSFPKTLDSGIVPDTFTLRIVAAEGQPEAPIPVILSTDTIQSDIVTYTFTKLTNKQQYIIGVIATKEGERPHIGTAVGTPVIIPVAIAIKTVVGDGSVKLTFGKLKGPKVPTVYKIQWWYKTDKKGKPVYEKTVTINSQKVTGPEFGYTFTKLSNGAVYHFDITAEMGADVLGQTKDIKATPKASPKK</sequence>
<evidence type="ECO:0000313" key="2">
    <source>
        <dbReference type="EMBL" id="QHW31230.1"/>
    </source>
</evidence>
<gene>
    <name evidence="2" type="ORF">GZH47_10425</name>
</gene>
<organism evidence="2 3">
    <name type="scientific">Paenibacillus rhizovicinus</name>
    <dbReference type="NCBI Taxonomy" id="2704463"/>
    <lineage>
        <taxon>Bacteria</taxon>
        <taxon>Bacillati</taxon>
        <taxon>Bacillota</taxon>
        <taxon>Bacilli</taxon>
        <taxon>Bacillales</taxon>
        <taxon>Paenibacillaceae</taxon>
        <taxon>Paenibacillus</taxon>
    </lineage>
</organism>
<protein>
    <recommendedName>
        <fullName evidence="4">Fibronectin type III domain-containing protein</fullName>
    </recommendedName>
</protein>
<dbReference type="InterPro" id="IPR036116">
    <property type="entry name" value="FN3_sf"/>
</dbReference>
<name>A0A6C0NYB3_9BACL</name>
<evidence type="ECO:0000313" key="3">
    <source>
        <dbReference type="Proteomes" id="UP000479114"/>
    </source>
</evidence>
<dbReference type="AlphaFoldDB" id="A0A6C0NYB3"/>
<keyword evidence="1" id="KW-0732">Signal</keyword>
<reference evidence="2 3" key="1">
    <citation type="submission" date="2020-02" db="EMBL/GenBank/DDBJ databases">
        <title>Paenibacillus sp. nov., isolated from rhizosphere soil of tomato.</title>
        <authorList>
            <person name="Weon H.-Y."/>
            <person name="Lee S.A."/>
        </authorList>
    </citation>
    <scope>NUCLEOTIDE SEQUENCE [LARGE SCALE GENOMIC DNA]</scope>
    <source>
        <strain evidence="2 3">14171R-81</strain>
    </source>
</reference>
<dbReference type="RefSeq" id="WP_162640038.1">
    <property type="nucleotide sequence ID" value="NZ_CP048286.1"/>
</dbReference>
<keyword evidence="3" id="KW-1185">Reference proteome</keyword>
<dbReference type="Proteomes" id="UP000479114">
    <property type="component" value="Chromosome"/>
</dbReference>